<keyword evidence="2" id="KW-1185">Reference proteome</keyword>
<accession>A0A6I2FJ03</accession>
<dbReference type="Proteomes" id="UP000431080">
    <property type="component" value="Unassembled WGS sequence"/>
</dbReference>
<organism evidence="1 2">
    <name type="scientific">Agromyces agglutinans</name>
    <dbReference type="NCBI Taxonomy" id="2662258"/>
    <lineage>
        <taxon>Bacteria</taxon>
        <taxon>Bacillati</taxon>
        <taxon>Actinomycetota</taxon>
        <taxon>Actinomycetes</taxon>
        <taxon>Micrococcales</taxon>
        <taxon>Microbacteriaceae</taxon>
        <taxon>Agromyces</taxon>
    </lineage>
</organism>
<comment type="caution">
    <text evidence="1">The sequence shown here is derived from an EMBL/GenBank/DDBJ whole genome shotgun (WGS) entry which is preliminary data.</text>
</comment>
<evidence type="ECO:0008006" key="3">
    <source>
        <dbReference type="Google" id="ProtNLM"/>
    </source>
</evidence>
<dbReference type="AlphaFoldDB" id="A0A6I2FJ03"/>
<gene>
    <name evidence="1" type="ORF">GE115_12580</name>
</gene>
<name>A0A6I2FJ03_9MICO</name>
<dbReference type="EMBL" id="WJIF01000007">
    <property type="protein sequence ID" value="MRG60698.1"/>
    <property type="molecule type" value="Genomic_DNA"/>
</dbReference>
<proteinExistence type="predicted"/>
<protein>
    <recommendedName>
        <fullName evidence="3">XRE family transcriptional regulator</fullName>
    </recommendedName>
</protein>
<sequence length="84" mass="9227">MTGNKNNHLVDVRLSTLRDNVLRAVGSVPLTDIAMRAEVEIADLHTLIQNPARSDLYVVARLENALGVHLWPSVEQASGERIAD</sequence>
<evidence type="ECO:0000313" key="2">
    <source>
        <dbReference type="Proteomes" id="UP000431080"/>
    </source>
</evidence>
<dbReference type="RefSeq" id="WP_153685140.1">
    <property type="nucleotide sequence ID" value="NZ_WJIF01000007.1"/>
</dbReference>
<evidence type="ECO:0000313" key="1">
    <source>
        <dbReference type="EMBL" id="MRG60698.1"/>
    </source>
</evidence>
<reference evidence="1 2" key="1">
    <citation type="submission" date="2019-10" db="EMBL/GenBank/DDBJ databases">
        <authorList>
            <person name="Nie G."/>
            <person name="Ming H."/>
            <person name="Yi B."/>
        </authorList>
    </citation>
    <scope>NUCLEOTIDE SEQUENCE [LARGE SCALE GENOMIC DNA]</scope>
    <source>
        <strain evidence="1 2">CFH 90414</strain>
    </source>
</reference>